<proteinExistence type="predicted"/>
<evidence type="ECO:0000313" key="2">
    <source>
        <dbReference type="Proteomes" id="UP000236551"/>
    </source>
</evidence>
<sequence length="37" mass="4165">MRGASCDGNKRKNKLPSIREFKKGLNIYSISSMISHP</sequence>
<organism evidence="1 2">
    <name type="scientific">Escherichia coli</name>
    <dbReference type="NCBI Taxonomy" id="562"/>
    <lineage>
        <taxon>Bacteria</taxon>
        <taxon>Pseudomonadati</taxon>
        <taxon>Pseudomonadota</taxon>
        <taxon>Gammaproteobacteria</taxon>
        <taxon>Enterobacterales</taxon>
        <taxon>Enterobacteriaceae</taxon>
        <taxon>Escherichia</taxon>
    </lineage>
</organism>
<dbReference type="Proteomes" id="UP000236551">
    <property type="component" value="Chromosome"/>
</dbReference>
<dbReference type="EMBL" id="CP024978">
    <property type="protein sequence ID" value="ATZ30917.1"/>
    <property type="molecule type" value="Genomic_DNA"/>
</dbReference>
<gene>
    <name evidence="1" type="ORF">CV83915_00544</name>
</gene>
<reference evidence="1 2" key="1">
    <citation type="submission" date="2017-11" db="EMBL/GenBank/DDBJ databases">
        <title>Escherichia coli CV839-15 Genome sequencing and assembly.</title>
        <authorList>
            <person name="Li Z."/>
            <person name="Song N."/>
            <person name="Li W."/>
            <person name="Philip H.R."/>
            <person name="Bu Z."/>
            <person name="Siguo L."/>
        </authorList>
    </citation>
    <scope>NUCLEOTIDE SEQUENCE [LARGE SCALE GENOMIC DNA]</scope>
    <source>
        <strain evidence="1 2">CV839-15</strain>
    </source>
</reference>
<dbReference type="AlphaFoldDB" id="A0A2H4TMY4"/>
<protein>
    <submittedName>
        <fullName evidence="1">Uncharacterized protein</fullName>
    </submittedName>
</protein>
<accession>A0A2H4TMY4</accession>
<evidence type="ECO:0000313" key="1">
    <source>
        <dbReference type="EMBL" id="ATZ30917.1"/>
    </source>
</evidence>
<name>A0A2H4TMY4_ECOLX</name>